<keyword evidence="6" id="KW-1185">Reference proteome</keyword>
<evidence type="ECO:0000256" key="3">
    <source>
        <dbReference type="ARBA" id="ARBA00022679"/>
    </source>
</evidence>
<accession>A0A286UM77</accession>
<organism evidence="5 6">
    <name type="scientific">Pyrrhoderma noxium</name>
    <dbReference type="NCBI Taxonomy" id="2282107"/>
    <lineage>
        <taxon>Eukaryota</taxon>
        <taxon>Fungi</taxon>
        <taxon>Dikarya</taxon>
        <taxon>Basidiomycota</taxon>
        <taxon>Agaricomycotina</taxon>
        <taxon>Agaricomycetes</taxon>
        <taxon>Hymenochaetales</taxon>
        <taxon>Hymenochaetaceae</taxon>
        <taxon>Pyrrhoderma</taxon>
    </lineage>
</organism>
<dbReference type="Gene3D" id="3.40.50.150">
    <property type="entry name" value="Vaccinia Virus protein VP39"/>
    <property type="match status" value="1"/>
</dbReference>
<sequence length="263" mass="29197">MFVRAKQLSKSFWTLKYYIRTSTNIGSQQRMAGTLSENEAIQKMRTLISEHGDKGWDQAWKQNVTPWDRGDAQPSLKEALGLPSLVIPERATALVPGCGRGYDALSIASELKCKVIGMDLAPAAIAAANEYLTNSVSRNLGLDVTFIDGDFFAEDASWNVQGFDLVFDHTFFCAIPLSLRGKWGVQMSKIIKPGGYLIALAFPLDGPRQGGPPYSVSLEAYQDVLGLNWELVEEKIPKESIKEREGREKILVWRKTNEARAAL</sequence>
<keyword evidence="4" id="KW-0949">S-adenosyl-L-methionine</keyword>
<keyword evidence="2 5" id="KW-0489">Methyltransferase</keyword>
<dbReference type="GO" id="GO:0032259">
    <property type="term" value="P:methylation"/>
    <property type="evidence" value="ECO:0007669"/>
    <property type="project" value="UniProtKB-KW"/>
</dbReference>
<dbReference type="InterPro" id="IPR008854">
    <property type="entry name" value="TPMT"/>
</dbReference>
<dbReference type="PANTHER" id="PTHR32183:SF6">
    <property type="entry name" value="CYSTEINE SULFINATE DESULFINASE_CYSTEINE DESULFURASE AND RELATED ENZYMES"/>
    <property type="match status" value="1"/>
</dbReference>
<dbReference type="STRING" id="2282107.A0A286UM77"/>
<dbReference type="OrthoDB" id="276151at2759"/>
<evidence type="ECO:0000313" key="6">
    <source>
        <dbReference type="Proteomes" id="UP000217199"/>
    </source>
</evidence>
<name>A0A286UM77_9AGAM</name>
<dbReference type="InParanoid" id="A0A286UM77"/>
<dbReference type="SUPFAM" id="SSF53335">
    <property type="entry name" value="S-adenosyl-L-methionine-dependent methyltransferases"/>
    <property type="match status" value="1"/>
</dbReference>
<dbReference type="InterPro" id="IPR029063">
    <property type="entry name" value="SAM-dependent_MTases_sf"/>
</dbReference>
<dbReference type="GO" id="GO:0008757">
    <property type="term" value="F:S-adenosylmethionine-dependent methyltransferase activity"/>
    <property type="evidence" value="ECO:0007669"/>
    <property type="project" value="InterPro"/>
</dbReference>
<proteinExistence type="predicted"/>
<evidence type="ECO:0000256" key="1">
    <source>
        <dbReference type="ARBA" id="ARBA00022553"/>
    </source>
</evidence>
<dbReference type="PROSITE" id="PS51585">
    <property type="entry name" value="SAM_MT_TPMT"/>
    <property type="match status" value="1"/>
</dbReference>
<reference evidence="5 6" key="1">
    <citation type="journal article" date="2017" name="Mol. Ecol.">
        <title>Comparative and population genomic landscape of Phellinus noxius: A hypervariable fungus causing root rot in trees.</title>
        <authorList>
            <person name="Chung C.L."/>
            <person name="Lee T.J."/>
            <person name="Akiba M."/>
            <person name="Lee H.H."/>
            <person name="Kuo T.H."/>
            <person name="Liu D."/>
            <person name="Ke H.M."/>
            <person name="Yokoi T."/>
            <person name="Roa M.B."/>
            <person name="Lu M.J."/>
            <person name="Chang Y.Y."/>
            <person name="Ann P.J."/>
            <person name="Tsai J.N."/>
            <person name="Chen C.Y."/>
            <person name="Tzean S.S."/>
            <person name="Ota Y."/>
            <person name="Hattori T."/>
            <person name="Sahashi N."/>
            <person name="Liou R.F."/>
            <person name="Kikuchi T."/>
            <person name="Tsai I.J."/>
        </authorList>
    </citation>
    <scope>NUCLEOTIDE SEQUENCE [LARGE SCALE GENOMIC DNA]</scope>
    <source>
        <strain evidence="5 6">FFPRI411160</strain>
    </source>
</reference>
<evidence type="ECO:0000256" key="2">
    <source>
        <dbReference type="ARBA" id="ARBA00022603"/>
    </source>
</evidence>
<dbReference type="PANTHER" id="PTHR32183">
    <property type="match status" value="1"/>
</dbReference>
<protein>
    <submittedName>
        <fullName evidence="5">S-adenosyl-L-methionine-dependent methyltransferase</fullName>
    </submittedName>
</protein>
<dbReference type="EMBL" id="NBII01000003">
    <property type="protein sequence ID" value="PAV20716.1"/>
    <property type="molecule type" value="Genomic_DNA"/>
</dbReference>
<evidence type="ECO:0000313" key="5">
    <source>
        <dbReference type="EMBL" id="PAV20716.1"/>
    </source>
</evidence>
<evidence type="ECO:0000256" key="4">
    <source>
        <dbReference type="ARBA" id="ARBA00022691"/>
    </source>
</evidence>
<comment type="caution">
    <text evidence="5">The sequence shown here is derived from an EMBL/GenBank/DDBJ whole genome shotgun (WGS) entry which is preliminary data.</text>
</comment>
<keyword evidence="1" id="KW-0597">Phosphoprotein</keyword>
<dbReference type="AlphaFoldDB" id="A0A286UM77"/>
<dbReference type="Proteomes" id="UP000217199">
    <property type="component" value="Unassembled WGS sequence"/>
</dbReference>
<gene>
    <name evidence="5" type="ORF">PNOK_0334300</name>
</gene>
<dbReference type="Pfam" id="PF05724">
    <property type="entry name" value="TPMT"/>
    <property type="match status" value="1"/>
</dbReference>
<dbReference type="CDD" id="cd02440">
    <property type="entry name" value="AdoMet_MTases"/>
    <property type="match status" value="1"/>
</dbReference>
<keyword evidence="3" id="KW-0808">Transferase</keyword>